<evidence type="ECO:0000313" key="2">
    <source>
        <dbReference type="EMBL" id="BBX58750.1"/>
    </source>
</evidence>
<dbReference type="SUPFAM" id="SSF55729">
    <property type="entry name" value="Acyl-CoA N-acyltransferases (Nat)"/>
    <property type="match status" value="1"/>
</dbReference>
<dbReference type="KEGG" id="msho:MSHO_40950"/>
<dbReference type="EMBL" id="AP022572">
    <property type="protein sequence ID" value="BBX58750.1"/>
    <property type="molecule type" value="Genomic_DNA"/>
</dbReference>
<dbReference type="Gene3D" id="3.40.630.30">
    <property type="match status" value="1"/>
</dbReference>
<evidence type="ECO:0000259" key="1">
    <source>
        <dbReference type="PROSITE" id="PS51186"/>
    </source>
</evidence>
<dbReference type="InterPro" id="IPR000182">
    <property type="entry name" value="GNAT_dom"/>
</dbReference>
<organism evidence="2 3">
    <name type="scientific">Mycobacterium shottsii</name>
    <dbReference type="NCBI Taxonomy" id="133549"/>
    <lineage>
        <taxon>Bacteria</taxon>
        <taxon>Bacillati</taxon>
        <taxon>Actinomycetota</taxon>
        <taxon>Actinomycetes</taxon>
        <taxon>Mycobacteriales</taxon>
        <taxon>Mycobacteriaceae</taxon>
        <taxon>Mycobacterium</taxon>
        <taxon>Mycobacterium ulcerans group</taxon>
    </lineage>
</organism>
<evidence type="ECO:0000313" key="3">
    <source>
        <dbReference type="Proteomes" id="UP000467164"/>
    </source>
</evidence>
<dbReference type="AlphaFoldDB" id="A0A7I7LGJ5"/>
<dbReference type="PROSITE" id="PS51186">
    <property type="entry name" value="GNAT"/>
    <property type="match status" value="1"/>
</dbReference>
<keyword evidence="2" id="KW-0808">Transferase</keyword>
<reference evidence="2 3" key="1">
    <citation type="journal article" date="2019" name="Emerg. Microbes Infect.">
        <title>Comprehensive subspecies identification of 175 nontuberculous mycobacteria species based on 7547 genomic profiles.</title>
        <authorList>
            <person name="Matsumoto Y."/>
            <person name="Kinjo T."/>
            <person name="Motooka D."/>
            <person name="Nabeya D."/>
            <person name="Jung N."/>
            <person name="Uechi K."/>
            <person name="Horii T."/>
            <person name="Iida T."/>
            <person name="Fujita J."/>
            <person name="Nakamura S."/>
        </authorList>
    </citation>
    <scope>NUCLEOTIDE SEQUENCE [LARGE SCALE GENOMIC DNA]</scope>
    <source>
        <strain evidence="2 3">JCM 12657</strain>
    </source>
</reference>
<proteinExistence type="predicted"/>
<keyword evidence="3" id="KW-1185">Reference proteome</keyword>
<name>A0A7I7LGJ5_9MYCO</name>
<sequence>MAIAADSLDTATMIEVRAATPEGAYDVARVHVRSWQWAFRGLISQDYLDNLSPQDWVDRYTVGRMGLRLPSTQVAFDGSAIRGLATNGLSRDTELSNFGELRAIYVDPEHVCTGVGRLLMTAARERLRRVGVTAAVLWGLDGNARARRFYERDGWNFDGTRRTEIIGDTPVDQMRYRCSLT</sequence>
<dbReference type="Pfam" id="PF00583">
    <property type="entry name" value="Acetyltransf_1"/>
    <property type="match status" value="1"/>
</dbReference>
<accession>A0A7I7LGJ5</accession>
<gene>
    <name evidence="2" type="ORF">MSHO_40950</name>
</gene>
<dbReference type="Proteomes" id="UP000467164">
    <property type="component" value="Chromosome"/>
</dbReference>
<dbReference type="InterPro" id="IPR016181">
    <property type="entry name" value="Acyl_CoA_acyltransferase"/>
</dbReference>
<feature type="domain" description="N-acetyltransferase" evidence="1">
    <location>
        <begin position="14"/>
        <end position="181"/>
    </location>
</feature>
<dbReference type="GO" id="GO:0016747">
    <property type="term" value="F:acyltransferase activity, transferring groups other than amino-acyl groups"/>
    <property type="evidence" value="ECO:0007669"/>
    <property type="project" value="InterPro"/>
</dbReference>
<dbReference type="CDD" id="cd04301">
    <property type="entry name" value="NAT_SF"/>
    <property type="match status" value="1"/>
</dbReference>
<protein>
    <submittedName>
        <fullName evidence="2">N-acetyltransferase</fullName>
    </submittedName>
</protein>